<keyword evidence="1" id="KW-0863">Zinc-finger</keyword>
<feature type="region of interest" description="Disordered" evidence="2">
    <location>
        <begin position="505"/>
        <end position="557"/>
    </location>
</feature>
<feature type="compositionally biased region" description="Polar residues" evidence="2">
    <location>
        <begin position="646"/>
        <end position="657"/>
    </location>
</feature>
<dbReference type="PANTHER" id="PTHR45705">
    <property type="entry name" value="FI20236P1"/>
    <property type="match status" value="1"/>
</dbReference>
<dbReference type="GO" id="GO:0005737">
    <property type="term" value="C:cytoplasm"/>
    <property type="evidence" value="ECO:0007669"/>
    <property type="project" value="TreeGrafter"/>
</dbReference>
<feature type="region of interest" description="Disordered" evidence="2">
    <location>
        <begin position="1"/>
        <end position="37"/>
    </location>
</feature>
<feature type="compositionally biased region" description="Low complexity" evidence="2">
    <location>
        <begin position="521"/>
        <end position="538"/>
    </location>
</feature>
<dbReference type="Proteomes" id="UP001204833">
    <property type="component" value="Unassembled WGS sequence"/>
</dbReference>
<feature type="compositionally biased region" description="Polar residues" evidence="2">
    <location>
        <begin position="706"/>
        <end position="729"/>
    </location>
</feature>
<dbReference type="InterPro" id="IPR038508">
    <property type="entry name" value="ArfGAP_dom_sf"/>
</dbReference>
<dbReference type="Gene3D" id="3.90.1140.10">
    <property type="entry name" value="Cyclic phosphodiesterase"/>
    <property type="match status" value="1"/>
</dbReference>
<feature type="compositionally biased region" description="Low complexity" evidence="2">
    <location>
        <begin position="665"/>
        <end position="702"/>
    </location>
</feature>
<feature type="region of interest" description="Disordered" evidence="2">
    <location>
        <begin position="410"/>
        <end position="443"/>
    </location>
</feature>
<proteinExistence type="predicted"/>
<dbReference type="PROSITE" id="PS50115">
    <property type="entry name" value="ARFGAP"/>
    <property type="match status" value="1"/>
</dbReference>
<dbReference type="SMART" id="SM00105">
    <property type="entry name" value="ArfGap"/>
    <property type="match status" value="1"/>
</dbReference>
<dbReference type="SUPFAM" id="SSF46934">
    <property type="entry name" value="UBA-like"/>
    <property type="match status" value="1"/>
</dbReference>
<protein>
    <submittedName>
        <fullName evidence="4">GTS1</fullName>
    </submittedName>
</protein>
<evidence type="ECO:0000256" key="2">
    <source>
        <dbReference type="SAM" id="MobiDB-lite"/>
    </source>
</evidence>
<organism evidence="4 5">
    <name type="scientific">Candida theae</name>
    <dbReference type="NCBI Taxonomy" id="1198502"/>
    <lineage>
        <taxon>Eukaryota</taxon>
        <taxon>Fungi</taxon>
        <taxon>Dikarya</taxon>
        <taxon>Ascomycota</taxon>
        <taxon>Saccharomycotina</taxon>
        <taxon>Pichiomycetes</taxon>
        <taxon>Debaryomycetaceae</taxon>
        <taxon>Candida/Lodderomyces clade</taxon>
        <taxon>Candida</taxon>
    </lineage>
</organism>
<dbReference type="SUPFAM" id="SSF57863">
    <property type="entry name" value="ArfGap/RecO-like zinc finger"/>
    <property type="match status" value="1"/>
</dbReference>
<gene>
    <name evidence="4" type="ORF">KGF57_002293</name>
</gene>
<dbReference type="EMBL" id="JAIHNG010000115">
    <property type="protein sequence ID" value="KAI5958859.1"/>
    <property type="molecule type" value="Genomic_DNA"/>
</dbReference>
<evidence type="ECO:0000256" key="1">
    <source>
        <dbReference type="PROSITE-ProRule" id="PRU00288"/>
    </source>
</evidence>
<feature type="region of interest" description="Disordered" evidence="2">
    <location>
        <begin position="624"/>
        <end position="729"/>
    </location>
</feature>
<dbReference type="PRINTS" id="PR00405">
    <property type="entry name" value="REVINTRACTNG"/>
</dbReference>
<keyword evidence="5" id="KW-1185">Reference proteome</keyword>
<comment type="caution">
    <text evidence="4">The sequence shown here is derived from an EMBL/GenBank/DDBJ whole genome shotgun (WGS) entry which is preliminary data.</text>
</comment>
<feature type="domain" description="Arf-GAP" evidence="3">
    <location>
        <begin position="287"/>
        <end position="414"/>
    </location>
</feature>
<evidence type="ECO:0000313" key="5">
    <source>
        <dbReference type="Proteomes" id="UP001204833"/>
    </source>
</evidence>
<sequence length="729" mass="81593">MDLIRDYSSESDSGEEESEEKKSREIITEAQSPPAPPPLQIFSQQYQNMHSGSKVSVLFTSIPWNPSITTLARLEKAVNYSISQLPSLSNNYRFVVPNKDPFRLEKHHITICPALHMKEAVELQFIDCVREKLVKSKPSSTLLSNSRGKSSPLSKIIHSKTSICLRLEDTITIGKSPLKDSLFCMLKIKQTPETLQYLSSLQESCTTAADRVGAQLQFPELLKDPLHVSIATGYVTRKSLSDQEVKEINHSLSSINVGQFTKDIDVAVDEMTIRNIMSKSHQKAIERQLLDIVNSRGNDNRCGECGAEYPTWASYNLGMFLCGRCASAHRRILGPPNYNISKVKSLTLDRWSDQQVDKLRRVGNARAKKRWNPKRIPFPFDGDDDVTAVEQYIRDKYILGKFRDDDVDPSEFDDDRMSKYSSNDDSHSRHSARSRSNSTRSIQQLPKLTHRKLTTYEYSQYQLQQNQMRSFGYQDRDAALESLLLANGDVELAIDIYKQDAKVNPGKEEIAPGLPTRPRPTTAQAQSTTSSGPVSSNSDWWSNPGSNVGSATVSTMPTGAQPVTPQIYQYTDPVTGLVSYVDSNGQEYLDPNNPQHQQQLMNMTNPQLVAQQTNKQNIMSLYNQPTTASPQSQGGQQQQSYFPQQNGLAQAAQTGLNQPGFGYIQQPQPQSQQQTQPQATGFGQVPQPQFTGFGQQQPQVTGLAQPPQTQFTGYGQPQQSGFYNQQGFR</sequence>
<dbReference type="InterPro" id="IPR001164">
    <property type="entry name" value="ArfGAP_dom"/>
</dbReference>
<dbReference type="CDD" id="cd08204">
    <property type="entry name" value="ArfGap"/>
    <property type="match status" value="1"/>
</dbReference>
<dbReference type="InterPro" id="IPR009060">
    <property type="entry name" value="UBA-like_sf"/>
</dbReference>
<feature type="compositionally biased region" description="Low complexity" evidence="2">
    <location>
        <begin position="629"/>
        <end position="645"/>
    </location>
</feature>
<feature type="compositionally biased region" description="Basic and acidic residues" evidence="2">
    <location>
        <begin position="415"/>
        <end position="428"/>
    </location>
</feature>
<dbReference type="Gene3D" id="1.10.220.150">
    <property type="entry name" value="Arf GTPase activating protein"/>
    <property type="match status" value="1"/>
</dbReference>
<name>A0AAD5BFB9_9ASCO</name>
<feature type="compositionally biased region" description="Polar residues" evidence="2">
    <location>
        <begin position="539"/>
        <end position="557"/>
    </location>
</feature>
<dbReference type="GeneID" id="76150352"/>
<dbReference type="Gene3D" id="1.10.8.10">
    <property type="entry name" value="DNA helicase RuvA subunit, C-terminal domain"/>
    <property type="match status" value="1"/>
</dbReference>
<dbReference type="GO" id="GO:0008270">
    <property type="term" value="F:zinc ion binding"/>
    <property type="evidence" value="ECO:0007669"/>
    <property type="project" value="UniProtKB-KW"/>
</dbReference>
<accession>A0AAD5BFB9</accession>
<dbReference type="AlphaFoldDB" id="A0AAD5BFB9"/>
<dbReference type="Pfam" id="PF01412">
    <property type="entry name" value="ArfGap"/>
    <property type="match status" value="1"/>
</dbReference>
<dbReference type="InterPro" id="IPR051718">
    <property type="entry name" value="ARF_GTPase-activating"/>
</dbReference>
<dbReference type="GO" id="GO:0005096">
    <property type="term" value="F:GTPase activator activity"/>
    <property type="evidence" value="ECO:0007669"/>
    <property type="project" value="InterPro"/>
</dbReference>
<keyword evidence="1" id="KW-0479">Metal-binding</keyword>
<evidence type="ECO:0000259" key="3">
    <source>
        <dbReference type="PROSITE" id="PS50115"/>
    </source>
</evidence>
<dbReference type="PANTHER" id="PTHR45705:SF9">
    <property type="entry name" value="PROTEIN GTS1"/>
    <property type="match status" value="1"/>
</dbReference>
<keyword evidence="1" id="KW-0862">Zinc</keyword>
<reference evidence="4 5" key="1">
    <citation type="journal article" date="2022" name="DNA Res.">
        <title>Genome analysis of five recently described species of the CUG-Ser clade uncovers Candida theae as a new hybrid lineage with pathogenic potential in the Candida parapsilosis species complex.</title>
        <authorList>
            <person name="Mixao V."/>
            <person name="Del Olmo V."/>
            <person name="Hegedusova E."/>
            <person name="Saus E."/>
            <person name="Pryszcz L."/>
            <person name="Cillingova A."/>
            <person name="Nosek J."/>
            <person name="Gabaldon T."/>
        </authorList>
    </citation>
    <scope>NUCLEOTIDE SEQUENCE [LARGE SCALE GENOMIC DNA]</scope>
    <source>
        <strain evidence="4 5">CBS 12239</strain>
    </source>
</reference>
<dbReference type="InterPro" id="IPR037278">
    <property type="entry name" value="ARFGAP/RecO"/>
</dbReference>
<dbReference type="RefSeq" id="XP_051609202.1">
    <property type="nucleotide sequence ID" value="XM_051751591.1"/>
</dbReference>
<evidence type="ECO:0000313" key="4">
    <source>
        <dbReference type="EMBL" id="KAI5958859.1"/>
    </source>
</evidence>